<dbReference type="RefSeq" id="WP_179487561.1">
    <property type="nucleotide sequence ID" value="NZ_JACCBV010000001.1"/>
</dbReference>
<accession>A0A7Y9GLN4</accession>
<evidence type="ECO:0008006" key="4">
    <source>
        <dbReference type="Google" id="ProtNLM"/>
    </source>
</evidence>
<keyword evidence="3" id="KW-1185">Reference proteome</keyword>
<sequence length="265" mass="29899">MTASDIEEPPRPRTLAPLGRTVYEDPGVRRTLLSRVLGRAKMVRLYGTPITCTFVKSADHSVTVFSKIRGQEVVGKYFLRTEIGRANLAAERRSHELFGDRPWRMPVVKWHRQGFSVPRLSDGARLDVASEKMTRDERLDISATALDVLLEMYMAGYLHGDLQPHNIWLLEGRPVATDFETSGPRTQGIPFLESGDITGHDPNPRRRKIDTAFDPEDKWSFHYVLGVTLEQALETLRARLEQAGTPEARRKLAVLDGALPEQDEA</sequence>
<reference evidence="2 3" key="1">
    <citation type="submission" date="2020-07" db="EMBL/GenBank/DDBJ databases">
        <title>Sequencing the genomes of 1000 actinobacteria strains.</title>
        <authorList>
            <person name="Klenk H.-P."/>
        </authorList>
    </citation>
    <scope>NUCLEOTIDE SEQUENCE [LARGE SCALE GENOMIC DNA]</scope>
    <source>
        <strain evidence="2 3">DSM 24662</strain>
    </source>
</reference>
<feature type="region of interest" description="Disordered" evidence="1">
    <location>
        <begin position="181"/>
        <end position="206"/>
    </location>
</feature>
<evidence type="ECO:0000313" key="3">
    <source>
        <dbReference type="Proteomes" id="UP000576969"/>
    </source>
</evidence>
<dbReference type="Proteomes" id="UP000576969">
    <property type="component" value="Unassembled WGS sequence"/>
</dbReference>
<dbReference type="SUPFAM" id="SSF56112">
    <property type="entry name" value="Protein kinase-like (PK-like)"/>
    <property type="match status" value="1"/>
</dbReference>
<evidence type="ECO:0000313" key="2">
    <source>
        <dbReference type="EMBL" id="NYE18717.1"/>
    </source>
</evidence>
<protein>
    <recommendedName>
        <fullName evidence="4">Protein kinase domain-containing protein</fullName>
    </recommendedName>
</protein>
<dbReference type="InterPro" id="IPR011009">
    <property type="entry name" value="Kinase-like_dom_sf"/>
</dbReference>
<comment type="caution">
    <text evidence="2">The sequence shown here is derived from an EMBL/GenBank/DDBJ whole genome shotgun (WGS) entry which is preliminary data.</text>
</comment>
<name>A0A7Y9GLN4_9MICO</name>
<organism evidence="2 3">
    <name type="scientific">Microbacterium immunditiarum</name>
    <dbReference type="NCBI Taxonomy" id="337480"/>
    <lineage>
        <taxon>Bacteria</taxon>
        <taxon>Bacillati</taxon>
        <taxon>Actinomycetota</taxon>
        <taxon>Actinomycetes</taxon>
        <taxon>Micrococcales</taxon>
        <taxon>Microbacteriaceae</taxon>
        <taxon>Microbacterium</taxon>
    </lineage>
</organism>
<evidence type="ECO:0000256" key="1">
    <source>
        <dbReference type="SAM" id="MobiDB-lite"/>
    </source>
</evidence>
<dbReference type="AlphaFoldDB" id="A0A7Y9GLN4"/>
<dbReference type="EMBL" id="JACCBV010000001">
    <property type="protein sequence ID" value="NYE18717.1"/>
    <property type="molecule type" value="Genomic_DNA"/>
</dbReference>
<gene>
    <name evidence="2" type="ORF">BJ991_000745</name>
</gene>
<proteinExistence type="predicted"/>